<reference evidence="1 2" key="2">
    <citation type="submission" date="2018-11" db="EMBL/GenBank/DDBJ databases">
        <authorList>
            <consortium name="Pathogen Informatics"/>
        </authorList>
    </citation>
    <scope>NUCLEOTIDE SEQUENCE [LARGE SCALE GENOMIC DNA]</scope>
</reference>
<organism evidence="3">
    <name type="scientific">Rodentolepis nana</name>
    <name type="common">Dwarf tapeworm</name>
    <name type="synonym">Hymenolepis nana</name>
    <dbReference type="NCBI Taxonomy" id="102285"/>
    <lineage>
        <taxon>Eukaryota</taxon>
        <taxon>Metazoa</taxon>
        <taxon>Spiralia</taxon>
        <taxon>Lophotrochozoa</taxon>
        <taxon>Platyhelminthes</taxon>
        <taxon>Cestoda</taxon>
        <taxon>Eucestoda</taxon>
        <taxon>Cyclophyllidea</taxon>
        <taxon>Hymenolepididae</taxon>
        <taxon>Rodentolepis</taxon>
    </lineage>
</organism>
<evidence type="ECO:0000313" key="2">
    <source>
        <dbReference type="Proteomes" id="UP000278807"/>
    </source>
</evidence>
<dbReference type="WBParaSite" id="HNAJ_0000486701-mRNA-1">
    <property type="protein sequence ID" value="HNAJ_0000486701-mRNA-1"/>
    <property type="gene ID" value="HNAJ_0000486701"/>
</dbReference>
<accession>A0A0R3TCS8</accession>
<evidence type="ECO:0000313" key="3">
    <source>
        <dbReference type="WBParaSite" id="HNAJ_0000486701-mRNA-1"/>
    </source>
</evidence>
<reference evidence="3" key="1">
    <citation type="submission" date="2017-02" db="UniProtKB">
        <authorList>
            <consortium name="WormBaseParasite"/>
        </authorList>
    </citation>
    <scope>IDENTIFICATION</scope>
</reference>
<name>A0A0R3TCS8_RODNA</name>
<dbReference type="Proteomes" id="UP000278807">
    <property type="component" value="Unassembled WGS sequence"/>
</dbReference>
<gene>
    <name evidence="1" type="ORF">HNAJ_LOCUS4865</name>
</gene>
<keyword evidence="2" id="KW-1185">Reference proteome</keyword>
<protein>
    <submittedName>
        <fullName evidence="3">DUF4258 domain-containing protein</fullName>
    </submittedName>
</protein>
<evidence type="ECO:0000313" key="1">
    <source>
        <dbReference type="EMBL" id="VDO00725.1"/>
    </source>
</evidence>
<proteinExistence type="predicted"/>
<sequence>MKELIVQFLKEQPRDNDLQLKVDDMVILNEKEYFVDHKKTSHGTVRRMAALCCIGNSDICDALIALNWEFLNELAYQGLVLVLLKPMQSQTGSRI</sequence>
<dbReference type="EMBL" id="UZAE01003752">
    <property type="protein sequence ID" value="VDO00725.1"/>
    <property type="molecule type" value="Genomic_DNA"/>
</dbReference>
<dbReference type="AlphaFoldDB" id="A0A0R3TCS8"/>